<dbReference type="Gene3D" id="3.40.50.300">
    <property type="entry name" value="P-loop containing nucleotide triphosphate hydrolases"/>
    <property type="match status" value="1"/>
</dbReference>
<accession>A0A1Y1YJN3</accession>
<dbReference type="Proteomes" id="UP000193144">
    <property type="component" value="Unassembled WGS sequence"/>
</dbReference>
<dbReference type="Pfam" id="PF24809">
    <property type="entry name" value="DUF7708"/>
    <property type="match status" value="1"/>
</dbReference>
<dbReference type="InterPro" id="IPR019734">
    <property type="entry name" value="TPR_rpt"/>
</dbReference>
<dbReference type="STRING" id="1231657.A0A1Y1YJN3"/>
<evidence type="ECO:0000259" key="3">
    <source>
        <dbReference type="Pfam" id="PF24809"/>
    </source>
</evidence>
<feature type="repeat" description="TPR" evidence="1">
    <location>
        <begin position="726"/>
        <end position="759"/>
    </location>
</feature>
<dbReference type="PROSITE" id="PS50005">
    <property type="entry name" value="TPR"/>
    <property type="match status" value="1"/>
</dbReference>
<dbReference type="GO" id="GO:0043531">
    <property type="term" value="F:ADP binding"/>
    <property type="evidence" value="ECO:0007669"/>
    <property type="project" value="InterPro"/>
</dbReference>
<dbReference type="SUPFAM" id="SSF48452">
    <property type="entry name" value="TPR-like"/>
    <property type="match status" value="2"/>
</dbReference>
<dbReference type="Pfam" id="PF00931">
    <property type="entry name" value="NB-ARC"/>
    <property type="match status" value="1"/>
</dbReference>
<reference evidence="5 6" key="1">
    <citation type="submission" date="2016-07" db="EMBL/GenBank/DDBJ databases">
        <title>Pervasive Adenine N6-methylation of Active Genes in Fungi.</title>
        <authorList>
            <consortium name="DOE Joint Genome Institute"/>
            <person name="Mondo S.J."/>
            <person name="Dannebaum R.O."/>
            <person name="Kuo R.C."/>
            <person name="Labutti K."/>
            <person name="Haridas S."/>
            <person name="Kuo A."/>
            <person name="Salamov A."/>
            <person name="Ahrendt S.R."/>
            <person name="Lipzen A."/>
            <person name="Sullivan W."/>
            <person name="Andreopoulos W.B."/>
            <person name="Clum A."/>
            <person name="Lindquist E."/>
            <person name="Daum C."/>
            <person name="Ramamoorthy G.K."/>
            <person name="Gryganskyi A."/>
            <person name="Culley D."/>
            <person name="Magnuson J.K."/>
            <person name="James T.Y."/>
            <person name="O'Malley M.A."/>
            <person name="Stajich J.E."/>
            <person name="Spatafora J.W."/>
            <person name="Visel A."/>
            <person name="Grigoriev I.V."/>
        </authorList>
    </citation>
    <scope>NUCLEOTIDE SEQUENCE [LARGE SCALE GENOMIC DNA]</scope>
    <source>
        <strain evidence="5 6">CBS 115471</strain>
    </source>
</reference>
<dbReference type="OrthoDB" id="5394701at2759"/>
<gene>
    <name evidence="5" type="ORF">BCR34DRAFT_607010</name>
</gene>
<dbReference type="SMART" id="SM00028">
    <property type="entry name" value="TPR"/>
    <property type="match status" value="2"/>
</dbReference>
<evidence type="ECO:0000313" key="5">
    <source>
        <dbReference type="EMBL" id="ORX98178.1"/>
    </source>
</evidence>
<evidence type="ECO:0000256" key="1">
    <source>
        <dbReference type="PROSITE-ProRule" id="PRU00339"/>
    </source>
</evidence>
<dbReference type="InterPro" id="IPR011990">
    <property type="entry name" value="TPR-like_helical_dom_sf"/>
</dbReference>
<name>A0A1Y1YJN3_9PLEO</name>
<evidence type="ECO:0000259" key="2">
    <source>
        <dbReference type="Pfam" id="PF00931"/>
    </source>
</evidence>
<feature type="domain" description="DUF7708" evidence="3">
    <location>
        <begin position="74"/>
        <end position="209"/>
    </location>
</feature>
<feature type="domain" description="DUF7779" evidence="4">
    <location>
        <begin position="495"/>
        <end position="579"/>
    </location>
</feature>
<dbReference type="InterPro" id="IPR002182">
    <property type="entry name" value="NB-ARC"/>
</dbReference>
<dbReference type="SUPFAM" id="SSF52540">
    <property type="entry name" value="P-loop containing nucleoside triphosphate hydrolases"/>
    <property type="match status" value="1"/>
</dbReference>
<organism evidence="5 6">
    <name type="scientific">Clohesyomyces aquaticus</name>
    <dbReference type="NCBI Taxonomy" id="1231657"/>
    <lineage>
        <taxon>Eukaryota</taxon>
        <taxon>Fungi</taxon>
        <taxon>Dikarya</taxon>
        <taxon>Ascomycota</taxon>
        <taxon>Pezizomycotina</taxon>
        <taxon>Dothideomycetes</taxon>
        <taxon>Pleosporomycetidae</taxon>
        <taxon>Pleosporales</taxon>
        <taxon>Lindgomycetaceae</taxon>
        <taxon>Clohesyomyces</taxon>
    </lineage>
</organism>
<dbReference type="Pfam" id="PF25000">
    <property type="entry name" value="DUF7779"/>
    <property type="match status" value="1"/>
</dbReference>
<dbReference type="InterPro" id="IPR056681">
    <property type="entry name" value="DUF7779"/>
</dbReference>
<dbReference type="AlphaFoldDB" id="A0A1Y1YJN3"/>
<comment type="caution">
    <text evidence="5">The sequence shown here is derived from an EMBL/GenBank/DDBJ whole genome shotgun (WGS) entry which is preliminary data.</text>
</comment>
<keyword evidence="1" id="KW-0802">TPR repeat</keyword>
<keyword evidence="6" id="KW-1185">Reference proteome</keyword>
<dbReference type="InterPro" id="IPR027417">
    <property type="entry name" value="P-loop_NTPase"/>
</dbReference>
<sequence length="949" mass="107178">MSANDSKERRGRSPLWNRAIERFREELEESEDFKSITDTASLEDLLDYTKSIEPLLPRERSALSSMQRLGPTLKFVDDFSAVIAVCFGADAKLTAFVWGSIRVMLSLAASAGDTLKDVLEMLEDLSLKLPRFKTYENDLPMDRELEKALVDVYTEVICFYARCIHFFRDHPHVMLRRDAWKEFRNDFERTGRRIRHLSATVEREAESARMKHDRGKYDEVLDLMENLKATKIKGDEDSKYYHVPSEVSPRFWGREDALKVIEEALKPTENTYLPKTFALHGMGGVGKTQIALQYALRNRASYKAVLWVSADNVINMGQSFREIAKLLGLAVTEEEMQDTVGATRKVKNWLSDTIYPWLMIFDNADDLEVLRHFWPANGHGSILLTTRDASAIHSPASGGMHVQPFDDADGSRVLLNLVGLDNSSLENQEQAKAITNILGGLPLALNQMSGFIVQRRMPLQDFIPLYERNAAKIDARKMGISNYEHTLSTVWNISMGKVSGDSRTLLNLLPYFQPDGIDEAILRQGASLVDDPSFEFLQDEMDLGDAEEILLKTGLIDKNATNAVISVHRLIQAATLRSQSATERQKCFDTVVRIASWGFPDTWSEDVGHQFQAWANCEKCLPHVRHLLAVRDKYKMEPSNSQAYGELLLRCSWYLYEREYYDIARSMVQAALETFPDKSTLAFASTIDLSGLIDLDMNCPEKALGPFNEALEIRKQCMGPTDPMIASSLNNIALAYTEMNELDKAYAAHSQAIEIRLNAKSDRIGNSYSNMSSLLLKMGRPDEAEEMLKRCPSLKDFTDETFLKTGNPRFSGDMVLLSRIRVQQGRMDEALRLATKALAFRQRTCGNRLKTCDSLYDVASLMQGLGNTASAIELLGQLVDIAGSIPEGQGQLARAHFKLSVLCAERERAAESQNHRKIAEKLKAQLKPDLTNAPFEEVEFTKLCLWMLW</sequence>
<protein>
    <submittedName>
        <fullName evidence="5">Uncharacterized protein</fullName>
    </submittedName>
</protein>
<dbReference type="Pfam" id="PF13424">
    <property type="entry name" value="TPR_12"/>
    <property type="match status" value="2"/>
</dbReference>
<dbReference type="Gene3D" id="1.25.40.10">
    <property type="entry name" value="Tetratricopeptide repeat domain"/>
    <property type="match status" value="2"/>
</dbReference>
<proteinExistence type="predicted"/>
<dbReference type="PANTHER" id="PTHR35205">
    <property type="entry name" value="NB-ARC AND TPR DOMAIN PROTEIN"/>
    <property type="match status" value="1"/>
</dbReference>
<evidence type="ECO:0000313" key="6">
    <source>
        <dbReference type="Proteomes" id="UP000193144"/>
    </source>
</evidence>
<dbReference type="EMBL" id="MCFA01000220">
    <property type="protein sequence ID" value="ORX98178.1"/>
    <property type="molecule type" value="Genomic_DNA"/>
</dbReference>
<feature type="domain" description="NB-ARC" evidence="2">
    <location>
        <begin position="274"/>
        <end position="412"/>
    </location>
</feature>
<dbReference type="InterPro" id="IPR056125">
    <property type="entry name" value="DUF7708"/>
</dbReference>
<evidence type="ECO:0000259" key="4">
    <source>
        <dbReference type="Pfam" id="PF25000"/>
    </source>
</evidence>
<dbReference type="PRINTS" id="PR00364">
    <property type="entry name" value="DISEASERSIST"/>
</dbReference>
<dbReference type="PANTHER" id="PTHR35205:SF1">
    <property type="entry name" value="ZU5 DOMAIN-CONTAINING PROTEIN"/>
    <property type="match status" value="1"/>
</dbReference>